<sequence>MAIRKPLASIKSLSQSGSKSIFNPWCRETRETAYCCEPPLQSALIDKFHLPGKERDFFELNDSLLEFQNGRPFWQQQFSAAFFRNSEYYF</sequence>
<evidence type="ECO:0000313" key="2">
    <source>
        <dbReference type="Proteomes" id="UP001054837"/>
    </source>
</evidence>
<organism evidence="1 2">
    <name type="scientific">Caerostris darwini</name>
    <dbReference type="NCBI Taxonomy" id="1538125"/>
    <lineage>
        <taxon>Eukaryota</taxon>
        <taxon>Metazoa</taxon>
        <taxon>Ecdysozoa</taxon>
        <taxon>Arthropoda</taxon>
        <taxon>Chelicerata</taxon>
        <taxon>Arachnida</taxon>
        <taxon>Araneae</taxon>
        <taxon>Araneomorphae</taxon>
        <taxon>Entelegynae</taxon>
        <taxon>Araneoidea</taxon>
        <taxon>Araneidae</taxon>
        <taxon>Caerostris</taxon>
    </lineage>
</organism>
<comment type="caution">
    <text evidence="1">The sequence shown here is derived from an EMBL/GenBank/DDBJ whole genome shotgun (WGS) entry which is preliminary data.</text>
</comment>
<dbReference type="EMBL" id="BPLQ01013632">
    <property type="protein sequence ID" value="GIY73598.1"/>
    <property type="molecule type" value="Genomic_DNA"/>
</dbReference>
<accession>A0AAV4VU27</accession>
<gene>
    <name evidence="1" type="ORF">CDAR_429661</name>
</gene>
<dbReference type="Proteomes" id="UP001054837">
    <property type="component" value="Unassembled WGS sequence"/>
</dbReference>
<evidence type="ECO:0000313" key="1">
    <source>
        <dbReference type="EMBL" id="GIY73598.1"/>
    </source>
</evidence>
<name>A0AAV4VU27_9ARAC</name>
<dbReference type="AlphaFoldDB" id="A0AAV4VU27"/>
<proteinExistence type="predicted"/>
<protein>
    <submittedName>
        <fullName evidence="1">Uncharacterized protein</fullName>
    </submittedName>
</protein>
<reference evidence="1 2" key="1">
    <citation type="submission" date="2021-06" db="EMBL/GenBank/DDBJ databases">
        <title>Caerostris darwini draft genome.</title>
        <authorList>
            <person name="Kono N."/>
            <person name="Arakawa K."/>
        </authorList>
    </citation>
    <scope>NUCLEOTIDE SEQUENCE [LARGE SCALE GENOMIC DNA]</scope>
</reference>
<keyword evidence="2" id="KW-1185">Reference proteome</keyword>